<protein>
    <submittedName>
        <fullName evidence="15">Proton-conducting transporter membrane subunit</fullName>
    </submittedName>
</protein>
<feature type="transmembrane region" description="Helical" evidence="10">
    <location>
        <begin position="104"/>
        <end position="121"/>
    </location>
</feature>
<organism evidence="15 16">
    <name type="scientific">Halomonas koreensis</name>
    <dbReference type="NCBI Taxonomy" id="245385"/>
    <lineage>
        <taxon>Bacteria</taxon>
        <taxon>Pseudomonadati</taxon>
        <taxon>Pseudomonadota</taxon>
        <taxon>Gammaproteobacteria</taxon>
        <taxon>Oceanospirillales</taxon>
        <taxon>Halomonadaceae</taxon>
        <taxon>Halomonas</taxon>
    </lineage>
</organism>
<evidence type="ECO:0000256" key="1">
    <source>
        <dbReference type="ARBA" id="ARBA00004651"/>
    </source>
</evidence>
<evidence type="ECO:0000256" key="8">
    <source>
        <dbReference type="ARBA" id="ARBA00023136"/>
    </source>
</evidence>
<sequence>MQALVWGGIAVAGLAPWLHRLAGARAATLLALWPAAIVAWLLLQWPGIAAGEPLVREWAWVPALGLDLTLRLDGLAWLFAMLIAAIGSLVLIYAGAYLRGHADLPRFLAVLIAFMTAMLGLVLADNLIALFVFWELTSLASYLLIGFRHADPLARRAALQGLLVTAGGGLALLVGLVLMAQAGGSWSLATLVGRGEALRADALYPAALAGVLIGAFTKSAQFPFHFWLPNAMVAPTPVSAYLHSATMVKAGLYLLARLHPALGGTSGWSLTLGAVGVATLVVGAVMALRQTNLKLMLAYSTVMALGTMTLLLGIGTRAALAACLVFLIAHALYKGALFLIAGILDVMTGTLDLTVLGGLRRRLPATALIAVPAALSLAGMPPLLGFVGKEALFAALLATGPLGWLALAATGLAAGLTLAVAAVVACRPFLGAPRATPCSRRGTPVGLLVGPAALAALSLLFGLWPAGLDGVVNATLAGLGVPGEPVHLALWHGAGGPLWLSLAGLALGGAVFARWDAVRERLVAGLAPLLARGPEVWHSALGWRTLALASWQTRRLQNGRLRTYLAVTLVTWAGLVGQALLVRHGLPDWPFSDWRAHEAAIAGLMAAAAVAACLAPSRLAAVALLGSMGFAIALIFVAFSAPDLAITQLLVETLTVVLLVLVLFRLPSFTRLSTSRQRLHDLGVAGLVGGLIAALTLAVLGAGGPDSVSGYMVANGQPLGHGRNLVNVILVDFRALDTLGEICVLALAATGVHAMLRRRTEGEGDG</sequence>
<dbReference type="Pfam" id="PF20501">
    <property type="entry name" value="MbhE"/>
    <property type="match status" value="1"/>
</dbReference>
<feature type="domain" description="NADH-Ubiquinone oxidoreductase (complex I) chain 5 N-terminal" evidence="12">
    <location>
        <begin position="60"/>
        <end position="107"/>
    </location>
</feature>
<dbReference type="Pfam" id="PF00361">
    <property type="entry name" value="Proton_antipo_M"/>
    <property type="match status" value="1"/>
</dbReference>
<feature type="transmembrane region" description="Helical" evidence="10">
    <location>
        <begin position="157"/>
        <end position="182"/>
    </location>
</feature>
<accession>A0ABU1G104</accession>
<gene>
    <name evidence="15" type="ORF">QC818_07340</name>
</gene>
<comment type="subcellular location">
    <subcellularLocation>
        <location evidence="1">Cell membrane</location>
        <topology evidence="1">Multi-pass membrane protein</topology>
    </subcellularLocation>
    <subcellularLocation>
        <location evidence="9">Membrane</location>
        <topology evidence="9">Multi-pass membrane protein</topology>
    </subcellularLocation>
</comment>
<comment type="caution">
    <text evidence="15">The sequence shown here is derived from an EMBL/GenBank/DDBJ whole genome shotgun (WGS) entry which is preliminary data.</text>
</comment>
<dbReference type="EMBL" id="JARWAK010000005">
    <property type="protein sequence ID" value="MDR5866600.1"/>
    <property type="molecule type" value="Genomic_DNA"/>
</dbReference>
<dbReference type="InterPro" id="IPR050616">
    <property type="entry name" value="CPA3_Na-H_Antiporter_A"/>
</dbReference>
<evidence type="ECO:0000256" key="9">
    <source>
        <dbReference type="RuleBase" id="RU000320"/>
    </source>
</evidence>
<evidence type="ECO:0000256" key="2">
    <source>
        <dbReference type="ARBA" id="ARBA00022448"/>
    </source>
</evidence>
<keyword evidence="16" id="KW-1185">Reference proteome</keyword>
<keyword evidence="2" id="KW-0813">Transport</keyword>
<feature type="transmembrane region" description="Helical" evidence="10">
    <location>
        <begin position="404"/>
        <end position="426"/>
    </location>
</feature>
<evidence type="ECO:0000259" key="14">
    <source>
        <dbReference type="Pfam" id="PF20501"/>
    </source>
</evidence>
<evidence type="ECO:0000256" key="7">
    <source>
        <dbReference type="ARBA" id="ARBA00023065"/>
    </source>
</evidence>
<dbReference type="InterPro" id="IPR001516">
    <property type="entry name" value="Proton_antipo_N"/>
</dbReference>
<keyword evidence="8 10" id="KW-0472">Membrane</keyword>
<feature type="transmembrane region" description="Helical" evidence="10">
    <location>
        <begin position="127"/>
        <end position="145"/>
    </location>
</feature>
<dbReference type="InterPro" id="IPR001750">
    <property type="entry name" value="ND/Mrp_TM"/>
</dbReference>
<feature type="domain" description="MrpA C-terminal/MbhD" evidence="13">
    <location>
        <begin position="604"/>
        <end position="667"/>
    </location>
</feature>
<evidence type="ECO:0000256" key="3">
    <source>
        <dbReference type="ARBA" id="ARBA00022449"/>
    </source>
</evidence>
<proteinExistence type="predicted"/>
<feature type="transmembrane region" description="Helical" evidence="10">
    <location>
        <begin position="594"/>
        <end position="614"/>
    </location>
</feature>
<feature type="transmembrane region" description="Helical" evidence="10">
    <location>
        <begin position="564"/>
        <end position="582"/>
    </location>
</feature>
<dbReference type="InterPro" id="IPR046806">
    <property type="entry name" value="MrpA_C/MbhE"/>
</dbReference>
<dbReference type="RefSeq" id="WP_309652202.1">
    <property type="nucleotide sequence ID" value="NZ_JARWAK010000005.1"/>
</dbReference>
<feature type="transmembrane region" description="Helical" evidence="10">
    <location>
        <begin position="202"/>
        <end position="226"/>
    </location>
</feature>
<feature type="transmembrane region" description="Helical" evidence="10">
    <location>
        <begin position="684"/>
        <end position="703"/>
    </location>
</feature>
<keyword evidence="5 9" id="KW-0812">Transmembrane</keyword>
<feature type="transmembrane region" description="Helical" evidence="10">
    <location>
        <begin position="488"/>
        <end position="512"/>
    </location>
</feature>
<dbReference type="Proteomes" id="UP001264519">
    <property type="component" value="Unassembled WGS sequence"/>
</dbReference>
<dbReference type="PANTHER" id="PTHR43373:SF1">
    <property type="entry name" value="NA(+)_H(+) ANTIPORTER SUBUNIT A"/>
    <property type="match status" value="1"/>
</dbReference>
<feature type="domain" description="NADH:quinone oxidoreductase/Mrp antiporter transmembrane" evidence="11">
    <location>
        <begin position="124"/>
        <end position="407"/>
    </location>
</feature>
<keyword evidence="4" id="KW-1003">Cell membrane</keyword>
<evidence type="ECO:0000256" key="10">
    <source>
        <dbReference type="SAM" id="Phobius"/>
    </source>
</evidence>
<reference evidence="15 16" key="1">
    <citation type="submission" date="2023-04" db="EMBL/GenBank/DDBJ databases">
        <title>A long-awaited taxogenomic arrangement of the family Halomonadaceae.</title>
        <authorList>
            <person name="De La Haba R."/>
            <person name="Chuvochina M."/>
            <person name="Wittouck S."/>
            <person name="Arahal D.R."/>
            <person name="Sanchez-Porro C."/>
            <person name="Hugenholtz P."/>
            <person name="Ventosa A."/>
        </authorList>
    </citation>
    <scope>NUCLEOTIDE SEQUENCE [LARGE SCALE GENOMIC DNA]</scope>
    <source>
        <strain evidence="15 16">DSM 23530</strain>
    </source>
</reference>
<feature type="transmembrane region" description="Helical" evidence="10">
    <location>
        <begin position="365"/>
        <end position="384"/>
    </location>
</feature>
<evidence type="ECO:0000313" key="16">
    <source>
        <dbReference type="Proteomes" id="UP001264519"/>
    </source>
</evidence>
<name>A0ABU1G104_9GAMM</name>
<feature type="domain" description="MrpA C-terminal/MbhE" evidence="14">
    <location>
        <begin position="677"/>
        <end position="758"/>
    </location>
</feature>
<dbReference type="InterPro" id="IPR025383">
    <property type="entry name" value="MrpA_C/MbhD"/>
</dbReference>
<keyword evidence="3" id="KW-0050">Antiport</keyword>
<dbReference type="Pfam" id="PF00662">
    <property type="entry name" value="Proton_antipo_N"/>
    <property type="match status" value="1"/>
</dbReference>
<feature type="transmembrane region" description="Helical" evidence="10">
    <location>
        <begin position="447"/>
        <end position="468"/>
    </location>
</feature>
<dbReference type="PRINTS" id="PR01434">
    <property type="entry name" value="NADHDHGNASE5"/>
</dbReference>
<evidence type="ECO:0000256" key="4">
    <source>
        <dbReference type="ARBA" id="ARBA00022475"/>
    </source>
</evidence>
<feature type="transmembrane region" description="Helical" evidence="10">
    <location>
        <begin position="319"/>
        <end position="344"/>
    </location>
</feature>
<evidence type="ECO:0000259" key="11">
    <source>
        <dbReference type="Pfam" id="PF00361"/>
    </source>
</evidence>
<feature type="transmembrane region" description="Helical" evidence="10">
    <location>
        <begin position="621"/>
        <end position="639"/>
    </location>
</feature>
<evidence type="ECO:0000259" key="13">
    <source>
        <dbReference type="Pfam" id="PF13244"/>
    </source>
</evidence>
<feature type="transmembrane region" description="Helical" evidence="10">
    <location>
        <begin position="645"/>
        <end position="664"/>
    </location>
</feature>
<dbReference type="PANTHER" id="PTHR43373">
    <property type="entry name" value="NA(+)/H(+) ANTIPORTER SUBUNIT"/>
    <property type="match status" value="1"/>
</dbReference>
<evidence type="ECO:0000256" key="6">
    <source>
        <dbReference type="ARBA" id="ARBA00022989"/>
    </source>
</evidence>
<keyword evidence="6 10" id="KW-1133">Transmembrane helix</keyword>
<keyword evidence="7" id="KW-0406">Ion transport</keyword>
<feature type="transmembrane region" description="Helical" evidence="10">
    <location>
        <begin position="75"/>
        <end position="97"/>
    </location>
</feature>
<evidence type="ECO:0000259" key="12">
    <source>
        <dbReference type="Pfam" id="PF00662"/>
    </source>
</evidence>
<feature type="transmembrane region" description="Helical" evidence="10">
    <location>
        <begin position="268"/>
        <end position="288"/>
    </location>
</feature>
<evidence type="ECO:0000313" key="15">
    <source>
        <dbReference type="EMBL" id="MDR5866600.1"/>
    </source>
</evidence>
<dbReference type="Pfam" id="PF13244">
    <property type="entry name" value="MbhD"/>
    <property type="match status" value="1"/>
</dbReference>
<evidence type="ECO:0000256" key="5">
    <source>
        <dbReference type="ARBA" id="ARBA00022692"/>
    </source>
</evidence>